<evidence type="ECO:0000313" key="7">
    <source>
        <dbReference type="EMBL" id="QDS96844.1"/>
    </source>
</evidence>
<dbReference type="Proteomes" id="UP000319852">
    <property type="component" value="Chromosome"/>
</dbReference>
<dbReference type="CDD" id="cd06261">
    <property type="entry name" value="TM_PBP2"/>
    <property type="match status" value="1"/>
</dbReference>
<dbReference type="Gene3D" id="1.10.3720.10">
    <property type="entry name" value="MetI-like"/>
    <property type="match status" value="1"/>
</dbReference>
<dbReference type="PANTHER" id="PTHR43632">
    <property type="entry name" value="PERMEASE COMPONENT OF TUNGSTATE ABC TRANSPORTER"/>
    <property type="match status" value="1"/>
</dbReference>
<dbReference type="Pfam" id="PF00528">
    <property type="entry name" value="BPD_transp_1"/>
    <property type="match status" value="1"/>
</dbReference>
<dbReference type="GO" id="GO:0055085">
    <property type="term" value="P:transmembrane transport"/>
    <property type="evidence" value="ECO:0007669"/>
    <property type="project" value="InterPro"/>
</dbReference>
<keyword evidence="3 5" id="KW-1133">Transmembrane helix</keyword>
<proteinExistence type="inferred from homology"/>
<dbReference type="KEGG" id="amob:HG15A2_01020"/>
<evidence type="ECO:0000256" key="3">
    <source>
        <dbReference type="ARBA" id="ARBA00022989"/>
    </source>
</evidence>
<sequence length="230" mass="24487">MNLVWQGLREAFHLIVSGDPLVLSAAWRSVWISTTAVAIAAILGLPLGVLLARKQFAGQATLVLLARVAMALPTVFVGMLCYAMFSRRGPLGPLELLYSPWGIVAGELLLALPIVIGLTHGAIKSLDPRVGETAFTLGASPWKRGLTYLSEARTGVLLAIMTAFARCVTELGIAMIVGGNLKDRTRTLATATALETGRGEFARGLAMSSILLLVALGAFFITTRLTREKN</sequence>
<feature type="transmembrane region" description="Helical" evidence="5">
    <location>
        <begin position="30"/>
        <end position="52"/>
    </location>
</feature>
<dbReference type="PANTHER" id="PTHR43632:SF1">
    <property type="entry name" value="PERMEASE COMPONENT OF TUNGSTATE ABC TRANSPORTER"/>
    <property type="match status" value="1"/>
</dbReference>
<dbReference type="SUPFAM" id="SSF161098">
    <property type="entry name" value="MetI-like"/>
    <property type="match status" value="1"/>
</dbReference>
<feature type="transmembrane region" description="Helical" evidence="5">
    <location>
        <begin position="97"/>
        <end position="119"/>
    </location>
</feature>
<dbReference type="AlphaFoldDB" id="A0A517MPQ0"/>
<dbReference type="GO" id="GO:0005886">
    <property type="term" value="C:plasma membrane"/>
    <property type="evidence" value="ECO:0007669"/>
    <property type="project" value="UniProtKB-SubCell"/>
</dbReference>
<gene>
    <name evidence="7" type="primary">cysW</name>
    <name evidence="7" type="ORF">HG15A2_01020</name>
</gene>
<dbReference type="EMBL" id="CP036263">
    <property type="protein sequence ID" value="QDS96844.1"/>
    <property type="molecule type" value="Genomic_DNA"/>
</dbReference>
<reference evidence="7 8" key="1">
    <citation type="submission" date="2019-02" db="EMBL/GenBank/DDBJ databases">
        <title>Deep-cultivation of Planctomycetes and their phenomic and genomic characterization uncovers novel biology.</title>
        <authorList>
            <person name="Wiegand S."/>
            <person name="Jogler M."/>
            <person name="Boedeker C."/>
            <person name="Pinto D."/>
            <person name="Vollmers J."/>
            <person name="Rivas-Marin E."/>
            <person name="Kohn T."/>
            <person name="Peeters S.H."/>
            <person name="Heuer A."/>
            <person name="Rast P."/>
            <person name="Oberbeckmann S."/>
            <person name="Bunk B."/>
            <person name="Jeske O."/>
            <person name="Meyerdierks A."/>
            <person name="Storesund J.E."/>
            <person name="Kallscheuer N."/>
            <person name="Luecker S."/>
            <person name="Lage O.M."/>
            <person name="Pohl T."/>
            <person name="Merkel B.J."/>
            <person name="Hornburger P."/>
            <person name="Mueller R.-W."/>
            <person name="Bruemmer F."/>
            <person name="Labrenz M."/>
            <person name="Spormann A.M."/>
            <person name="Op den Camp H."/>
            <person name="Overmann J."/>
            <person name="Amann R."/>
            <person name="Jetten M.S.M."/>
            <person name="Mascher T."/>
            <person name="Medema M.H."/>
            <person name="Devos D.P."/>
            <person name="Kaster A.-K."/>
            <person name="Ovreas L."/>
            <person name="Rohde M."/>
            <person name="Galperin M.Y."/>
            <person name="Jogler C."/>
        </authorList>
    </citation>
    <scope>NUCLEOTIDE SEQUENCE [LARGE SCALE GENOMIC DNA]</scope>
    <source>
        <strain evidence="7 8">HG15A2</strain>
    </source>
</reference>
<comment type="similarity">
    <text evidence="5">Belongs to the binding-protein-dependent transport system permease family.</text>
</comment>
<dbReference type="NCBIfam" id="NF038017">
    <property type="entry name" value="ABC_perm1"/>
    <property type="match status" value="1"/>
</dbReference>
<feature type="transmembrane region" description="Helical" evidence="5">
    <location>
        <begin position="201"/>
        <end position="221"/>
    </location>
</feature>
<keyword evidence="2 5" id="KW-0812">Transmembrane</keyword>
<dbReference type="InterPro" id="IPR035906">
    <property type="entry name" value="MetI-like_sf"/>
</dbReference>
<dbReference type="PROSITE" id="PS50928">
    <property type="entry name" value="ABC_TM1"/>
    <property type="match status" value="1"/>
</dbReference>
<evidence type="ECO:0000256" key="5">
    <source>
        <dbReference type="RuleBase" id="RU363032"/>
    </source>
</evidence>
<keyword evidence="5" id="KW-0813">Transport</keyword>
<dbReference type="RefSeq" id="WP_145056771.1">
    <property type="nucleotide sequence ID" value="NZ_CP036263.1"/>
</dbReference>
<accession>A0A517MPQ0</accession>
<dbReference type="InterPro" id="IPR049783">
    <property type="entry name" value="ABC_perm_TupB-like"/>
</dbReference>
<evidence type="ECO:0000259" key="6">
    <source>
        <dbReference type="PROSITE" id="PS50928"/>
    </source>
</evidence>
<feature type="domain" description="ABC transmembrane type-1" evidence="6">
    <location>
        <begin position="26"/>
        <end position="222"/>
    </location>
</feature>
<dbReference type="OrthoDB" id="9795403at2"/>
<comment type="subcellular location">
    <subcellularLocation>
        <location evidence="1 5">Cell membrane</location>
        <topology evidence="1 5">Multi-pass membrane protein</topology>
    </subcellularLocation>
</comment>
<keyword evidence="4 5" id="KW-0472">Membrane</keyword>
<feature type="transmembrane region" description="Helical" evidence="5">
    <location>
        <begin position="64"/>
        <end position="85"/>
    </location>
</feature>
<feature type="transmembrane region" description="Helical" evidence="5">
    <location>
        <begin position="156"/>
        <end position="181"/>
    </location>
</feature>
<protein>
    <submittedName>
        <fullName evidence="7">Sulfate transport system permease protein CysW</fullName>
    </submittedName>
</protein>
<organism evidence="7 8">
    <name type="scientific">Adhaeretor mobilis</name>
    <dbReference type="NCBI Taxonomy" id="1930276"/>
    <lineage>
        <taxon>Bacteria</taxon>
        <taxon>Pseudomonadati</taxon>
        <taxon>Planctomycetota</taxon>
        <taxon>Planctomycetia</taxon>
        <taxon>Pirellulales</taxon>
        <taxon>Lacipirellulaceae</taxon>
        <taxon>Adhaeretor</taxon>
    </lineage>
</organism>
<evidence type="ECO:0000256" key="1">
    <source>
        <dbReference type="ARBA" id="ARBA00004651"/>
    </source>
</evidence>
<keyword evidence="8" id="KW-1185">Reference proteome</keyword>
<evidence type="ECO:0000256" key="4">
    <source>
        <dbReference type="ARBA" id="ARBA00023136"/>
    </source>
</evidence>
<name>A0A517MPQ0_9BACT</name>
<dbReference type="InterPro" id="IPR000515">
    <property type="entry name" value="MetI-like"/>
</dbReference>
<evidence type="ECO:0000313" key="8">
    <source>
        <dbReference type="Proteomes" id="UP000319852"/>
    </source>
</evidence>
<evidence type="ECO:0000256" key="2">
    <source>
        <dbReference type="ARBA" id="ARBA00022692"/>
    </source>
</evidence>